<dbReference type="Gene3D" id="1.10.260.40">
    <property type="entry name" value="lambda repressor-like DNA-binding domains"/>
    <property type="match status" value="1"/>
</dbReference>
<dbReference type="InterPro" id="IPR043917">
    <property type="entry name" value="DUF5753"/>
</dbReference>
<dbReference type="EMBL" id="FNIE01000004">
    <property type="protein sequence ID" value="SDN45555.1"/>
    <property type="molecule type" value="Genomic_DNA"/>
</dbReference>
<dbReference type="Pfam" id="PF13560">
    <property type="entry name" value="HTH_31"/>
    <property type="match status" value="1"/>
</dbReference>
<dbReference type="STRING" id="310781.SAMN05216259_104201"/>
<dbReference type="InterPro" id="IPR010982">
    <property type="entry name" value="Lambda_DNA-bd_dom_sf"/>
</dbReference>
<evidence type="ECO:0000313" key="2">
    <source>
        <dbReference type="EMBL" id="SDN45555.1"/>
    </source>
</evidence>
<dbReference type="InterPro" id="IPR001387">
    <property type="entry name" value="Cro/C1-type_HTH"/>
</dbReference>
<dbReference type="SUPFAM" id="SSF47413">
    <property type="entry name" value="lambda repressor-like DNA-binding domains"/>
    <property type="match status" value="1"/>
</dbReference>
<gene>
    <name evidence="2" type="ORF">SAMN05216259_104201</name>
</gene>
<sequence length="276" mass="31343">MDVAEDELPEASWLRFFGEELRLMREARGLTLRELSAMTTYSFQQISNVEAARRTPSEALARELDRALGTGDRFQRILKRVLANPYPDWFKGAAVEEQRATEIRIYEARVVPGLFQTEEYTRAQTQWMQPRMPVGRVDSVVAGRAARQEALAREQGPYVWVILDESVLRRPIGGPEVMAAQLERLLLEAEKPKIVLQIVPLSIPNHAGLDGSFTIWSYSDRSDVVYGDGWHSGRLFERKEDIAFANLSYDLLTAVALDPAKSLDLIRTLVKDEYST</sequence>
<feature type="domain" description="HTH cro/C1-type" evidence="1">
    <location>
        <begin position="21"/>
        <end position="74"/>
    </location>
</feature>
<protein>
    <submittedName>
        <fullName evidence="2">Helix-turn-helix domain-containing protein</fullName>
    </submittedName>
</protein>
<proteinExistence type="predicted"/>
<dbReference type="Proteomes" id="UP000199341">
    <property type="component" value="Unassembled WGS sequence"/>
</dbReference>
<organism evidence="2 3">
    <name type="scientific">Actinacidiphila guanduensis</name>
    <dbReference type="NCBI Taxonomy" id="310781"/>
    <lineage>
        <taxon>Bacteria</taxon>
        <taxon>Bacillati</taxon>
        <taxon>Actinomycetota</taxon>
        <taxon>Actinomycetes</taxon>
        <taxon>Kitasatosporales</taxon>
        <taxon>Streptomycetaceae</taxon>
        <taxon>Actinacidiphila</taxon>
    </lineage>
</organism>
<dbReference type="AlphaFoldDB" id="A0A1H0BJ38"/>
<dbReference type="RefSeq" id="WP_093783988.1">
    <property type="nucleotide sequence ID" value="NZ_FNIE01000004.1"/>
</dbReference>
<accession>A0A1H0BJ38</accession>
<keyword evidence="3" id="KW-1185">Reference proteome</keyword>
<dbReference type="OrthoDB" id="2897536at2"/>
<dbReference type="Pfam" id="PF19054">
    <property type="entry name" value="DUF5753"/>
    <property type="match status" value="1"/>
</dbReference>
<dbReference type="CDD" id="cd00093">
    <property type="entry name" value="HTH_XRE"/>
    <property type="match status" value="1"/>
</dbReference>
<dbReference type="SMART" id="SM00530">
    <property type="entry name" value="HTH_XRE"/>
    <property type="match status" value="1"/>
</dbReference>
<reference evidence="2 3" key="1">
    <citation type="submission" date="2016-10" db="EMBL/GenBank/DDBJ databases">
        <authorList>
            <person name="de Groot N.N."/>
        </authorList>
    </citation>
    <scope>NUCLEOTIDE SEQUENCE [LARGE SCALE GENOMIC DNA]</scope>
    <source>
        <strain evidence="2 3">CGMCC 4.2022</strain>
    </source>
</reference>
<dbReference type="PROSITE" id="PS50943">
    <property type="entry name" value="HTH_CROC1"/>
    <property type="match status" value="1"/>
</dbReference>
<name>A0A1H0BJ38_9ACTN</name>
<evidence type="ECO:0000259" key="1">
    <source>
        <dbReference type="PROSITE" id="PS50943"/>
    </source>
</evidence>
<evidence type="ECO:0000313" key="3">
    <source>
        <dbReference type="Proteomes" id="UP000199341"/>
    </source>
</evidence>
<dbReference type="GO" id="GO:0003677">
    <property type="term" value="F:DNA binding"/>
    <property type="evidence" value="ECO:0007669"/>
    <property type="project" value="InterPro"/>
</dbReference>